<evidence type="ECO:0000313" key="1">
    <source>
        <dbReference type="EMBL" id="GBM32534.1"/>
    </source>
</evidence>
<sequence>MSSLVAPSLELSCVKHAVFRYVMQHDARKAMGGYYMPRTTTPFPSLHTPLEEECLSPMDFEDDHFLSELAHTTGGRMFKPDGFGI</sequence>
<keyword evidence="2" id="KW-1185">Reference proteome</keyword>
<proteinExistence type="predicted"/>
<accession>A0A4Y2EXC5</accession>
<evidence type="ECO:0000313" key="2">
    <source>
        <dbReference type="Proteomes" id="UP000499080"/>
    </source>
</evidence>
<dbReference type="Proteomes" id="UP000499080">
    <property type="component" value="Unassembled WGS sequence"/>
</dbReference>
<organism evidence="1 2">
    <name type="scientific">Araneus ventricosus</name>
    <name type="common">Orbweaver spider</name>
    <name type="synonym">Epeira ventricosa</name>
    <dbReference type="NCBI Taxonomy" id="182803"/>
    <lineage>
        <taxon>Eukaryota</taxon>
        <taxon>Metazoa</taxon>
        <taxon>Ecdysozoa</taxon>
        <taxon>Arthropoda</taxon>
        <taxon>Chelicerata</taxon>
        <taxon>Arachnida</taxon>
        <taxon>Araneae</taxon>
        <taxon>Araneomorphae</taxon>
        <taxon>Entelegynae</taxon>
        <taxon>Araneoidea</taxon>
        <taxon>Araneidae</taxon>
        <taxon>Araneus</taxon>
    </lineage>
</organism>
<reference evidence="1 2" key="1">
    <citation type="journal article" date="2019" name="Sci. Rep.">
        <title>Orb-weaving spider Araneus ventricosus genome elucidates the spidroin gene catalogue.</title>
        <authorList>
            <person name="Kono N."/>
            <person name="Nakamura H."/>
            <person name="Ohtoshi R."/>
            <person name="Moran D.A.P."/>
            <person name="Shinohara A."/>
            <person name="Yoshida Y."/>
            <person name="Fujiwara M."/>
            <person name="Mori M."/>
            <person name="Tomita M."/>
            <person name="Arakawa K."/>
        </authorList>
    </citation>
    <scope>NUCLEOTIDE SEQUENCE [LARGE SCALE GENOMIC DNA]</scope>
</reference>
<name>A0A4Y2EXC5_ARAVE</name>
<gene>
    <name evidence="1" type="ORF">AVEN_127437_1</name>
</gene>
<protein>
    <submittedName>
        <fullName evidence="1">Uncharacterized protein</fullName>
    </submittedName>
</protein>
<dbReference type="AlphaFoldDB" id="A0A4Y2EXC5"/>
<dbReference type="EMBL" id="BGPR01000710">
    <property type="protein sequence ID" value="GBM32534.1"/>
    <property type="molecule type" value="Genomic_DNA"/>
</dbReference>
<comment type="caution">
    <text evidence="1">The sequence shown here is derived from an EMBL/GenBank/DDBJ whole genome shotgun (WGS) entry which is preliminary data.</text>
</comment>